<dbReference type="InterPro" id="IPR036086">
    <property type="entry name" value="ParB/Sulfiredoxin_sf"/>
</dbReference>
<dbReference type="RefSeq" id="WP_119912305.1">
    <property type="nucleotide sequence ID" value="NZ_QZCH01000037.1"/>
</dbReference>
<dbReference type="OrthoDB" id="7656008at2"/>
<accession>A0A418YA53</accession>
<protein>
    <recommendedName>
        <fullName evidence="3">ParB/Sulfiredoxin domain-containing protein</fullName>
    </recommendedName>
</protein>
<evidence type="ECO:0008006" key="3">
    <source>
        <dbReference type="Google" id="ProtNLM"/>
    </source>
</evidence>
<evidence type="ECO:0000313" key="2">
    <source>
        <dbReference type="Proteomes" id="UP000283255"/>
    </source>
</evidence>
<dbReference type="SUPFAM" id="SSF110849">
    <property type="entry name" value="ParB/Sulfiredoxin"/>
    <property type="match status" value="1"/>
</dbReference>
<reference evidence="1 2" key="2">
    <citation type="submission" date="2019-01" db="EMBL/GenBank/DDBJ databases">
        <title>Motilimonas pumilus sp. nov., isolated from the gut of sea cucumber (Apostichopus japonicus).</title>
        <authorList>
            <person name="Wang F.-Q."/>
            <person name="Ren L.-H."/>
            <person name="Lin Y.-W."/>
            <person name="Sun G.-H."/>
            <person name="Du Z.-J."/>
            <person name="Zhao J.-X."/>
            <person name="Liu X.-J."/>
            <person name="Liu L.-J."/>
        </authorList>
    </citation>
    <scope>NUCLEOTIDE SEQUENCE [LARGE SCALE GENOMIC DNA]</scope>
    <source>
        <strain evidence="1 2">PLHSC7-2</strain>
    </source>
</reference>
<proteinExistence type="predicted"/>
<evidence type="ECO:0000313" key="1">
    <source>
        <dbReference type="EMBL" id="RJG38985.1"/>
    </source>
</evidence>
<gene>
    <name evidence="1" type="ORF">D1Z90_18605</name>
</gene>
<keyword evidence="2" id="KW-1185">Reference proteome</keyword>
<name>A0A418YA53_9GAMM</name>
<organism evidence="1 2">
    <name type="scientific">Motilimonas pumila</name>
    <dbReference type="NCBI Taxonomy" id="2303987"/>
    <lineage>
        <taxon>Bacteria</taxon>
        <taxon>Pseudomonadati</taxon>
        <taxon>Pseudomonadota</taxon>
        <taxon>Gammaproteobacteria</taxon>
        <taxon>Alteromonadales</taxon>
        <taxon>Alteromonadales genera incertae sedis</taxon>
        <taxon>Motilimonas</taxon>
    </lineage>
</organism>
<dbReference type="Proteomes" id="UP000283255">
    <property type="component" value="Unassembled WGS sequence"/>
</dbReference>
<comment type="caution">
    <text evidence="1">The sequence shown here is derived from an EMBL/GenBank/DDBJ whole genome shotgun (WGS) entry which is preliminary data.</text>
</comment>
<dbReference type="AlphaFoldDB" id="A0A418YA53"/>
<sequence>MLVCLKKLNVESIQPDPGNIRNKENKSFDKIYASLQAHGFDGVLEVVPVGDSFQVKNEGNTRLSILKELYQNTQEDKYATILCLINSASSESNHIMQLIKNEARDGISFHDRVLAIGITIDAYRANHEKLTAKTLSKLLAKQGYKLSETLCYWTLYAFDNVKDTMPRLFQTMGRPSFEHHSKLSQAYVAFMNLVGAQPNDECAIRSSLAKAWSLYDFSSLSAYSNKQALSFLSAHIKEQASEPLLEDVDFISFCLKEMMKAKLRNSDITLYDLRHRFYKDQSADVNLSEIVNQLFEKVSIQSSEAKPVLGMPLGTIITIPSTRLDNQTQAIVWFSVASLLNITGTHLYHQSNEKLIEHIQKLDLADESYRALSSLCSTYPEFIDELSERVYPSSSTLIEQSLLILLTTPSSEEFLESFNFLMSKTRQFKKEVNNGR</sequence>
<reference evidence="1 2" key="1">
    <citation type="submission" date="2018-09" db="EMBL/GenBank/DDBJ databases">
        <authorList>
            <person name="Wang F."/>
        </authorList>
    </citation>
    <scope>NUCLEOTIDE SEQUENCE [LARGE SCALE GENOMIC DNA]</scope>
    <source>
        <strain evidence="1 2">PLHSC7-2</strain>
    </source>
</reference>
<dbReference type="EMBL" id="QZCH01000037">
    <property type="protein sequence ID" value="RJG38985.1"/>
    <property type="molecule type" value="Genomic_DNA"/>
</dbReference>